<name>A0A097APU2_THEKI</name>
<evidence type="ECO:0000256" key="5">
    <source>
        <dbReference type="SAM" id="SignalP"/>
    </source>
</evidence>
<dbReference type="KEGG" id="tki:TKV_c06250"/>
<dbReference type="Pfam" id="PF13458">
    <property type="entry name" value="Peripla_BP_6"/>
    <property type="match status" value="1"/>
</dbReference>
<protein>
    <submittedName>
        <fullName evidence="7">Leucine-, isoleucine-, valine-, threonine-, and alanine-binding protein BraC</fullName>
    </submittedName>
</protein>
<dbReference type="OrthoDB" id="9783240at2"/>
<dbReference type="HOGENOM" id="CLU_027128_6_1_9"/>
<keyword evidence="2" id="KW-0813">Transport</keyword>
<dbReference type="RefSeq" id="WP_049684698.1">
    <property type="nucleotide sequence ID" value="NZ_CP009170.1"/>
</dbReference>
<accession>A0A097APU2</accession>
<evidence type="ECO:0000256" key="4">
    <source>
        <dbReference type="ARBA" id="ARBA00022970"/>
    </source>
</evidence>
<feature type="domain" description="Leucine-binding protein" evidence="6">
    <location>
        <begin position="34"/>
        <end position="379"/>
    </location>
</feature>
<dbReference type="PANTHER" id="PTHR30483">
    <property type="entry name" value="LEUCINE-SPECIFIC-BINDING PROTEIN"/>
    <property type="match status" value="1"/>
</dbReference>
<dbReference type="STRING" id="2325.TKV_c06250"/>
<sequence length="389" mass="41996">MRKGFVRVVALGLLSFLLLFTSACGNKSESSNAIKIGANLELSGNVATLGQSGLNGIMLAVDEINNAGGVLGKKIEIVKYDNKSDNTEAASVATRLITQDKVVAIIGSCTSGNTLSYVNIAETNKVPVISPSATNPDVTVDPKTGKVREYIFRTCFIDPFQGTAMAKFVLNELKLKKVAVLKDNTAPYSVGLAKFFVEAFKAGGGEILADENYTTQDQDFRSVLTKIKNLKPEFIYVPGYYEQVGQIVKQARELGINVPMGGGDGWDSPKLVEIAGAAALNNTFITNHYSSLMPDPKVQDFVKKYKEKYGSEPDAMAAVGYDTVLVLVDAIKRAGEATPEKIKEALKTTKDVEGVTAKISLDENHNPAKSLVILEYKDGKQTYKAYVNP</sequence>
<dbReference type="PROSITE" id="PS51257">
    <property type="entry name" value="PROKAR_LIPOPROTEIN"/>
    <property type="match status" value="1"/>
</dbReference>
<feature type="signal peptide" evidence="5">
    <location>
        <begin position="1"/>
        <end position="25"/>
    </location>
</feature>
<reference evidence="8" key="1">
    <citation type="journal article" date="2015" name="Genome Announc.">
        <title>Whole-Genome Sequences of 80 Environmental and Clinical Isolates of Burkholderia pseudomallei.</title>
        <authorList>
            <person name="Johnson S.L."/>
            <person name="Baker A.L."/>
            <person name="Chain P.S."/>
            <person name="Currie B.J."/>
            <person name="Daligault H.E."/>
            <person name="Davenport K.W."/>
            <person name="Davis C.B."/>
            <person name="Inglis T.J."/>
            <person name="Kaestli M."/>
            <person name="Koren S."/>
            <person name="Mayo M."/>
            <person name="Merritt A.J."/>
            <person name="Price E.P."/>
            <person name="Sarovich D.S."/>
            <person name="Warner J."/>
            <person name="Rosovitz M.J."/>
        </authorList>
    </citation>
    <scope>NUCLEOTIDE SEQUENCE [LARGE SCALE GENOMIC DNA]</scope>
    <source>
        <strain evidence="8">DSM 2030</strain>
    </source>
</reference>
<dbReference type="AlphaFoldDB" id="A0A097APU2"/>
<dbReference type="eggNOG" id="COG0683">
    <property type="taxonomic scope" value="Bacteria"/>
</dbReference>
<evidence type="ECO:0000256" key="2">
    <source>
        <dbReference type="ARBA" id="ARBA00022448"/>
    </source>
</evidence>
<dbReference type="Gene3D" id="3.40.50.2300">
    <property type="match status" value="2"/>
</dbReference>
<dbReference type="InterPro" id="IPR051010">
    <property type="entry name" value="BCAA_transport"/>
</dbReference>
<dbReference type="GO" id="GO:0006865">
    <property type="term" value="P:amino acid transport"/>
    <property type="evidence" value="ECO:0007669"/>
    <property type="project" value="UniProtKB-KW"/>
</dbReference>
<keyword evidence="4" id="KW-0029">Amino-acid transport</keyword>
<evidence type="ECO:0000313" key="7">
    <source>
        <dbReference type="EMBL" id="AIS51812.1"/>
    </source>
</evidence>
<dbReference type="InterPro" id="IPR000709">
    <property type="entry name" value="Leu_Ile_Val-bd"/>
</dbReference>
<dbReference type="InterPro" id="IPR028081">
    <property type="entry name" value="Leu-bd"/>
</dbReference>
<organism evidence="7 8">
    <name type="scientific">Thermoanaerobacter kivui</name>
    <name type="common">Acetogenium kivui</name>
    <dbReference type="NCBI Taxonomy" id="2325"/>
    <lineage>
        <taxon>Bacteria</taxon>
        <taxon>Bacillati</taxon>
        <taxon>Bacillota</taxon>
        <taxon>Clostridia</taxon>
        <taxon>Thermoanaerobacterales</taxon>
        <taxon>Thermoanaerobacteraceae</taxon>
        <taxon>Thermoanaerobacter</taxon>
    </lineage>
</organism>
<comment type="similarity">
    <text evidence="1">Belongs to the leucine-binding protein family.</text>
</comment>
<dbReference type="Proteomes" id="UP000029669">
    <property type="component" value="Chromosome"/>
</dbReference>
<keyword evidence="3 5" id="KW-0732">Signal</keyword>
<proteinExistence type="inferred from homology"/>
<dbReference type="PANTHER" id="PTHR30483:SF6">
    <property type="entry name" value="PERIPLASMIC BINDING PROTEIN OF ABC TRANSPORTER FOR NATURAL AMINO ACIDS"/>
    <property type="match status" value="1"/>
</dbReference>
<dbReference type="InterPro" id="IPR028082">
    <property type="entry name" value="Peripla_BP_I"/>
</dbReference>
<evidence type="ECO:0000259" key="6">
    <source>
        <dbReference type="Pfam" id="PF13458"/>
    </source>
</evidence>
<evidence type="ECO:0000256" key="1">
    <source>
        <dbReference type="ARBA" id="ARBA00010062"/>
    </source>
</evidence>
<dbReference type="EMBL" id="CP009170">
    <property type="protein sequence ID" value="AIS51812.1"/>
    <property type="molecule type" value="Genomic_DNA"/>
</dbReference>
<feature type="chain" id="PRO_5001928273" evidence="5">
    <location>
        <begin position="26"/>
        <end position="389"/>
    </location>
</feature>
<dbReference type="CDD" id="cd06347">
    <property type="entry name" value="PBP1_ABC_LivK_ligand_binding-like"/>
    <property type="match status" value="1"/>
</dbReference>
<gene>
    <name evidence="7" type="primary">braC</name>
    <name evidence="7" type="ORF">TKV_c06250</name>
</gene>
<evidence type="ECO:0000313" key="8">
    <source>
        <dbReference type="Proteomes" id="UP000029669"/>
    </source>
</evidence>
<evidence type="ECO:0000256" key="3">
    <source>
        <dbReference type="ARBA" id="ARBA00022729"/>
    </source>
</evidence>
<keyword evidence="8" id="KW-1185">Reference proteome</keyword>
<dbReference type="PRINTS" id="PR00337">
    <property type="entry name" value="LEUILEVALBP"/>
</dbReference>
<dbReference type="SUPFAM" id="SSF53822">
    <property type="entry name" value="Periplasmic binding protein-like I"/>
    <property type="match status" value="1"/>
</dbReference>